<evidence type="ECO:0000256" key="13">
    <source>
        <dbReference type="ARBA" id="ARBA00023295"/>
    </source>
</evidence>
<keyword evidence="8 14" id="KW-0227">DNA damage</keyword>
<evidence type="ECO:0000256" key="1">
    <source>
        <dbReference type="ARBA" id="ARBA00000843"/>
    </source>
</evidence>
<dbReference type="Pfam" id="PF00730">
    <property type="entry name" value="HhH-GPD"/>
    <property type="match status" value="1"/>
</dbReference>
<dbReference type="Gene3D" id="1.10.340.30">
    <property type="entry name" value="Hypothetical protein, domain 2"/>
    <property type="match status" value="1"/>
</dbReference>
<keyword evidence="13 14" id="KW-0326">Glycosidase</keyword>
<proteinExistence type="inferred from homology"/>
<keyword evidence="7" id="KW-0479">Metal-binding</keyword>
<dbReference type="SMART" id="SM00525">
    <property type="entry name" value="FES"/>
    <property type="match status" value="1"/>
</dbReference>
<keyword evidence="17" id="KW-1185">Reference proteome</keyword>
<keyword evidence="12" id="KW-0234">DNA repair</keyword>
<evidence type="ECO:0000256" key="2">
    <source>
        <dbReference type="ARBA" id="ARBA00002933"/>
    </source>
</evidence>
<organism evidence="16 17">
    <name type="scientific">Vagococcus coleopterorum</name>
    <dbReference type="NCBI Taxonomy" id="2714946"/>
    <lineage>
        <taxon>Bacteria</taxon>
        <taxon>Bacillati</taxon>
        <taxon>Bacillota</taxon>
        <taxon>Bacilli</taxon>
        <taxon>Lactobacillales</taxon>
        <taxon>Enterococcaceae</taxon>
        <taxon>Vagococcus</taxon>
    </lineage>
</organism>
<dbReference type="GO" id="GO:0051539">
    <property type="term" value="F:4 iron, 4 sulfur cluster binding"/>
    <property type="evidence" value="ECO:0007669"/>
    <property type="project" value="UniProtKB-UniRule"/>
</dbReference>
<dbReference type="InterPro" id="IPR029119">
    <property type="entry name" value="MutY_C"/>
</dbReference>
<keyword evidence="10 14" id="KW-0408">Iron</keyword>
<protein>
    <recommendedName>
        <fullName evidence="5 14">Adenine DNA glycosylase</fullName>
        <ecNumber evidence="4 14">3.2.2.31</ecNumber>
    </recommendedName>
</protein>
<evidence type="ECO:0000256" key="4">
    <source>
        <dbReference type="ARBA" id="ARBA00012045"/>
    </source>
</evidence>
<dbReference type="GO" id="GO:0034039">
    <property type="term" value="F:8-oxo-7,8-dihydroguanine DNA N-glycosylase activity"/>
    <property type="evidence" value="ECO:0007669"/>
    <property type="project" value="TreeGrafter"/>
</dbReference>
<dbReference type="Pfam" id="PF10576">
    <property type="entry name" value="EndIII_4Fe-2S"/>
    <property type="match status" value="1"/>
</dbReference>
<comment type="catalytic activity">
    <reaction evidence="1 14">
        <text>Hydrolyzes free adenine bases from 7,8-dihydro-8-oxoguanine:adenine mismatched double-stranded DNA, leaving an apurinic site.</text>
        <dbReference type="EC" id="3.2.2.31"/>
    </reaction>
</comment>
<gene>
    <name evidence="16" type="primary">mutY</name>
    <name evidence="16" type="ORF">G7081_00310</name>
</gene>
<dbReference type="GO" id="GO:0006298">
    <property type="term" value="P:mismatch repair"/>
    <property type="evidence" value="ECO:0007669"/>
    <property type="project" value="TreeGrafter"/>
</dbReference>
<dbReference type="RefSeq" id="WP_166006333.1">
    <property type="nucleotide sequence ID" value="NZ_CP049886.1"/>
</dbReference>
<feature type="domain" description="HhH-GPD" evidence="15">
    <location>
        <begin position="58"/>
        <end position="209"/>
    </location>
</feature>
<dbReference type="NCBIfam" id="TIGR01084">
    <property type="entry name" value="mutY"/>
    <property type="match status" value="1"/>
</dbReference>
<comment type="function">
    <text evidence="2">Adenine glycosylase active on G-A mispairs. MutY also corrects error-prone DNA synthesis past GO lesions which are due to the oxidatively damaged form of guanine: 7,8-dihydro-8-oxoguanine (8-oxo-dGTP).</text>
</comment>
<accession>A0A6G8AKX2</accession>
<dbReference type="EC" id="3.2.2.31" evidence="4 14"/>
<evidence type="ECO:0000313" key="16">
    <source>
        <dbReference type="EMBL" id="QIL45637.1"/>
    </source>
</evidence>
<evidence type="ECO:0000256" key="8">
    <source>
        <dbReference type="ARBA" id="ARBA00022763"/>
    </source>
</evidence>
<dbReference type="GO" id="GO:0046872">
    <property type="term" value="F:metal ion binding"/>
    <property type="evidence" value="ECO:0007669"/>
    <property type="project" value="UniProtKB-UniRule"/>
</dbReference>
<evidence type="ECO:0000259" key="15">
    <source>
        <dbReference type="SMART" id="SM00478"/>
    </source>
</evidence>
<dbReference type="InterPro" id="IPR011257">
    <property type="entry name" value="DNA_glycosylase"/>
</dbReference>
<dbReference type="SUPFAM" id="SSF55811">
    <property type="entry name" value="Nudix"/>
    <property type="match status" value="1"/>
</dbReference>
<evidence type="ECO:0000256" key="10">
    <source>
        <dbReference type="ARBA" id="ARBA00023004"/>
    </source>
</evidence>
<dbReference type="AlphaFoldDB" id="A0A6G8AKX2"/>
<evidence type="ECO:0000256" key="7">
    <source>
        <dbReference type="ARBA" id="ARBA00022723"/>
    </source>
</evidence>
<dbReference type="Proteomes" id="UP000500890">
    <property type="component" value="Chromosome"/>
</dbReference>
<dbReference type="InterPro" id="IPR004035">
    <property type="entry name" value="Endouclease-III_FeS-bd_BS"/>
</dbReference>
<dbReference type="EMBL" id="CP049886">
    <property type="protein sequence ID" value="QIL45637.1"/>
    <property type="molecule type" value="Genomic_DNA"/>
</dbReference>
<dbReference type="GO" id="GO:0035485">
    <property type="term" value="F:adenine/guanine mispair binding"/>
    <property type="evidence" value="ECO:0007669"/>
    <property type="project" value="TreeGrafter"/>
</dbReference>
<dbReference type="InterPro" id="IPR003651">
    <property type="entry name" value="Endonuclease3_FeS-loop_motif"/>
</dbReference>
<keyword evidence="9" id="KW-0378">Hydrolase</keyword>
<dbReference type="PROSITE" id="PS00764">
    <property type="entry name" value="ENDONUCLEASE_III_1"/>
    <property type="match status" value="1"/>
</dbReference>
<evidence type="ECO:0000313" key="17">
    <source>
        <dbReference type="Proteomes" id="UP000500890"/>
    </source>
</evidence>
<dbReference type="SUPFAM" id="SSF48150">
    <property type="entry name" value="DNA-glycosylase"/>
    <property type="match status" value="1"/>
</dbReference>
<dbReference type="GO" id="GO:0006284">
    <property type="term" value="P:base-excision repair"/>
    <property type="evidence" value="ECO:0007669"/>
    <property type="project" value="UniProtKB-UniRule"/>
</dbReference>
<dbReference type="Gene3D" id="3.90.79.10">
    <property type="entry name" value="Nucleoside Triphosphate Pyrophosphohydrolase"/>
    <property type="match status" value="1"/>
</dbReference>
<dbReference type="InterPro" id="IPR003265">
    <property type="entry name" value="HhH-GPD_domain"/>
</dbReference>
<evidence type="ECO:0000256" key="9">
    <source>
        <dbReference type="ARBA" id="ARBA00022801"/>
    </source>
</evidence>
<dbReference type="CDD" id="cd03431">
    <property type="entry name" value="NUDIX_DNA_Glycosylase_C-MutY"/>
    <property type="match status" value="1"/>
</dbReference>
<dbReference type="FunFam" id="1.10.340.30:FF:000002">
    <property type="entry name" value="Adenine DNA glycosylase"/>
    <property type="match status" value="1"/>
</dbReference>
<evidence type="ECO:0000256" key="3">
    <source>
        <dbReference type="ARBA" id="ARBA00008343"/>
    </source>
</evidence>
<dbReference type="Gene3D" id="1.10.1670.10">
    <property type="entry name" value="Helix-hairpin-Helix base-excision DNA repair enzymes (C-terminal)"/>
    <property type="match status" value="1"/>
</dbReference>
<evidence type="ECO:0000256" key="12">
    <source>
        <dbReference type="ARBA" id="ARBA00023204"/>
    </source>
</evidence>
<name>A0A6G8AKX2_9ENTE</name>
<reference evidence="16 17" key="1">
    <citation type="submission" date="2020-03" db="EMBL/GenBank/DDBJ databases">
        <title>Vagococcus sp. nov., isolated from beetles.</title>
        <authorList>
            <person name="Hyun D.-W."/>
            <person name="Bae J.-W."/>
        </authorList>
    </citation>
    <scope>NUCLEOTIDE SEQUENCE [LARGE SCALE GENOMIC DNA]</scope>
    <source>
        <strain evidence="16 17">HDW17A</strain>
    </source>
</reference>
<dbReference type="InterPro" id="IPR015797">
    <property type="entry name" value="NUDIX_hydrolase-like_dom_sf"/>
</dbReference>
<dbReference type="GO" id="GO:0000701">
    <property type="term" value="F:purine-specific mismatch base pair DNA N-glycosylase activity"/>
    <property type="evidence" value="ECO:0007669"/>
    <property type="project" value="UniProtKB-EC"/>
</dbReference>
<comment type="cofactor">
    <cofactor evidence="14">
        <name>[4Fe-4S] cluster</name>
        <dbReference type="ChEBI" id="CHEBI:49883"/>
    </cofactor>
    <text evidence="14">Binds 1 [4Fe-4S] cluster.</text>
</comment>
<dbReference type="InterPro" id="IPR044298">
    <property type="entry name" value="MIG/MutY"/>
</dbReference>
<evidence type="ECO:0000256" key="6">
    <source>
        <dbReference type="ARBA" id="ARBA00022485"/>
    </source>
</evidence>
<comment type="similarity">
    <text evidence="3 14">Belongs to the Nth/MutY family.</text>
</comment>
<evidence type="ECO:0000256" key="14">
    <source>
        <dbReference type="RuleBase" id="RU365096"/>
    </source>
</evidence>
<evidence type="ECO:0000256" key="11">
    <source>
        <dbReference type="ARBA" id="ARBA00023014"/>
    </source>
</evidence>
<dbReference type="KEGG" id="vah:G7081_00310"/>
<dbReference type="PANTHER" id="PTHR42944">
    <property type="entry name" value="ADENINE DNA GLYCOSYLASE"/>
    <property type="match status" value="1"/>
</dbReference>
<keyword evidence="11" id="KW-0411">Iron-sulfur</keyword>
<dbReference type="InterPro" id="IPR005760">
    <property type="entry name" value="A/G_AdeGlyc_MutY"/>
</dbReference>
<dbReference type="GO" id="GO:0032357">
    <property type="term" value="F:oxidized purine DNA binding"/>
    <property type="evidence" value="ECO:0007669"/>
    <property type="project" value="TreeGrafter"/>
</dbReference>
<evidence type="ECO:0000256" key="5">
    <source>
        <dbReference type="ARBA" id="ARBA00022023"/>
    </source>
</evidence>
<dbReference type="SMART" id="SM00478">
    <property type="entry name" value="ENDO3c"/>
    <property type="match status" value="1"/>
</dbReference>
<dbReference type="Pfam" id="PF14815">
    <property type="entry name" value="NUDIX_4"/>
    <property type="match status" value="1"/>
</dbReference>
<dbReference type="CDD" id="cd00056">
    <property type="entry name" value="ENDO3c"/>
    <property type="match status" value="1"/>
</dbReference>
<sequence length="390" mass="44958">MSKQAKQVEVTPDYLAEWNEPRILQFQDDLVHWYSQRKRDLPWRLNQDPYRIWVSEIMLQQTQVITVIPYFERFMEWFPTIKDFAEAPEERILKAWEGLGYYSRVRNMQKAAQTIVSDHQGEMPTNVADISELKGIGPYTTGAIASIAFDIPEPAIDGNVMRVYSRLFEVSDDIAKPSSRKTFDKLVRATISQTDPSSFNQGLMDLGATICKPTSPLCEECPVREYCASLAKNTVGQYPVKSKKVKARPVYYQAQVIRNQKGELLIEQRPSEGLLANLWQFPLVEVSADEYKKDWSSEALAYDLVAEPEQAYLSDVINQVVWLEKPVGEVTHIFSHLKWFIQVTFGVVKDAEELCLKENQRWVKPIEVDSYPLPKPQTKMLELLKKENII</sequence>
<dbReference type="PANTHER" id="PTHR42944:SF1">
    <property type="entry name" value="ADENINE DNA GLYCOSYLASE"/>
    <property type="match status" value="1"/>
</dbReference>
<dbReference type="InterPro" id="IPR023170">
    <property type="entry name" value="HhH_base_excis_C"/>
</dbReference>
<keyword evidence="6" id="KW-0004">4Fe-4S</keyword>